<dbReference type="Pfam" id="PF05597">
    <property type="entry name" value="Phasin"/>
    <property type="match status" value="1"/>
</dbReference>
<dbReference type="PANTHER" id="PTHR38664">
    <property type="entry name" value="SLR0058 PROTEIN"/>
    <property type="match status" value="1"/>
</dbReference>
<comment type="caution">
    <text evidence="2">The sequence shown here is derived from an EMBL/GenBank/DDBJ whole genome shotgun (WGS) entry which is preliminary data.</text>
</comment>
<feature type="region of interest" description="Disordered" evidence="1">
    <location>
        <begin position="142"/>
        <end position="182"/>
    </location>
</feature>
<proteinExistence type="predicted"/>
<reference evidence="2 3" key="1">
    <citation type="journal article" date="2019" name="Int. J. Syst. Evol. Microbiol.">
        <title>The Global Catalogue of Microorganisms (GCM) 10K type strain sequencing project: providing services to taxonomists for standard genome sequencing and annotation.</title>
        <authorList>
            <consortium name="The Broad Institute Genomics Platform"/>
            <consortium name="The Broad Institute Genome Sequencing Center for Infectious Disease"/>
            <person name="Wu L."/>
            <person name="Ma J."/>
        </authorList>
    </citation>
    <scope>NUCLEOTIDE SEQUENCE [LARGE SCALE GENOMIC DNA]</scope>
    <source>
        <strain evidence="2 3">JCM 15503</strain>
    </source>
</reference>
<keyword evidence="3" id="KW-1185">Reference proteome</keyword>
<name>A0ABN1KMB7_9BURK</name>
<gene>
    <name evidence="2" type="ORF">GCM10009107_63300</name>
</gene>
<dbReference type="EMBL" id="BAAAEW010000052">
    <property type="protein sequence ID" value="GAA0771056.1"/>
    <property type="molecule type" value="Genomic_DNA"/>
</dbReference>
<dbReference type="PANTHER" id="PTHR38664:SF1">
    <property type="entry name" value="SLR0058 PROTEIN"/>
    <property type="match status" value="1"/>
</dbReference>
<evidence type="ECO:0000313" key="2">
    <source>
        <dbReference type="EMBL" id="GAA0771056.1"/>
    </source>
</evidence>
<evidence type="ECO:0000313" key="3">
    <source>
        <dbReference type="Proteomes" id="UP001500279"/>
    </source>
</evidence>
<protein>
    <recommendedName>
        <fullName evidence="4">Poly granule associated protein</fullName>
    </recommendedName>
</protein>
<evidence type="ECO:0000256" key="1">
    <source>
        <dbReference type="SAM" id="MobiDB-lite"/>
    </source>
</evidence>
<organism evidence="2 3">
    <name type="scientific">Ideonella azotifigens</name>
    <dbReference type="NCBI Taxonomy" id="513160"/>
    <lineage>
        <taxon>Bacteria</taxon>
        <taxon>Pseudomonadati</taxon>
        <taxon>Pseudomonadota</taxon>
        <taxon>Betaproteobacteria</taxon>
        <taxon>Burkholderiales</taxon>
        <taxon>Sphaerotilaceae</taxon>
        <taxon>Ideonella</taxon>
    </lineage>
</organism>
<dbReference type="Proteomes" id="UP001500279">
    <property type="component" value="Unassembled WGS sequence"/>
</dbReference>
<dbReference type="NCBIfam" id="TIGR01837">
    <property type="entry name" value="PHA_granule_1"/>
    <property type="match status" value="1"/>
</dbReference>
<accession>A0ABN1KMB7</accession>
<sequence length="182" mass="19155">MPNHRKDFDPASLFDGPLADAVKASAQQIWLAGVGAFAKAQEEGSKAFDTLVQEGAELRRKRQGTQAAAEDKFGEFGETLNAMAGEAMHKAGASWEKLEAKFEARTAQALKKMGVPTAQDMASLSAQVEALTAQVAKLHAQLHKSKQQSARTASGLRAKKAAAAAAKPVRKTARKPAGGSAD</sequence>
<evidence type="ECO:0008006" key="4">
    <source>
        <dbReference type="Google" id="ProtNLM"/>
    </source>
</evidence>
<dbReference type="InterPro" id="IPR008769">
    <property type="entry name" value="PhaF_PhaI"/>
</dbReference>
<dbReference type="RefSeq" id="WP_141285460.1">
    <property type="nucleotide sequence ID" value="NZ_BAAAEW010000052.1"/>
</dbReference>